<evidence type="ECO:0000313" key="1">
    <source>
        <dbReference type="EMBL" id="PAV95299.1"/>
    </source>
</evidence>
<gene>
    <name evidence="1" type="ORF">CJD50_17855</name>
</gene>
<name>A0A2A2M9L2_9GAMM</name>
<accession>A0A2A2M9L2</accession>
<dbReference type="Proteomes" id="UP000218796">
    <property type="component" value="Unassembled WGS sequence"/>
</dbReference>
<reference evidence="1 2" key="1">
    <citation type="submission" date="2017-08" db="EMBL/GenBank/DDBJ databases">
        <title>Draft Genome Sequence of Hafnia alvei CITHA-6 Isolated from Raw Bovine Milk.</title>
        <authorList>
            <person name="Culligan E.P."/>
            <person name="Mcsweeney A."/>
            <person name="O'Doherty C."/>
            <person name="Gleeson E."/>
            <person name="O'Riordan D."/>
            <person name="Sleator R.D."/>
        </authorList>
    </citation>
    <scope>NUCLEOTIDE SEQUENCE [LARGE SCALE GENOMIC DNA]</scope>
    <source>
        <strain evidence="1 2">CITHA-6</strain>
    </source>
</reference>
<evidence type="ECO:0008006" key="3">
    <source>
        <dbReference type="Google" id="ProtNLM"/>
    </source>
</evidence>
<protein>
    <recommendedName>
        <fullName evidence="3">Lipoprotein</fullName>
    </recommendedName>
</protein>
<organism evidence="1 2">
    <name type="scientific">Hafnia paralvei</name>
    <dbReference type="NCBI Taxonomy" id="546367"/>
    <lineage>
        <taxon>Bacteria</taxon>
        <taxon>Pseudomonadati</taxon>
        <taxon>Pseudomonadota</taxon>
        <taxon>Gammaproteobacteria</taxon>
        <taxon>Enterobacterales</taxon>
        <taxon>Hafniaceae</taxon>
        <taxon>Hafnia</taxon>
    </lineage>
</organism>
<sequence>MKKMLLALTMFGLVGCGMTPSEIREKPTQSFISSKTQDQVVECLVSHLDERTFNGVRSNTVTKQIHNGVSLSPLAGNFEFIDITREGQGVKIIYYGEGTVRPLMPDTRKNEVIEDINSCL</sequence>
<proteinExistence type="predicted"/>
<dbReference type="RefSeq" id="WP_095661697.1">
    <property type="nucleotide sequence ID" value="NZ_DFUA01000055.1"/>
</dbReference>
<dbReference type="PROSITE" id="PS51257">
    <property type="entry name" value="PROKAR_LIPOPROTEIN"/>
    <property type="match status" value="1"/>
</dbReference>
<dbReference type="AlphaFoldDB" id="A0A2A2M9L2"/>
<evidence type="ECO:0000313" key="2">
    <source>
        <dbReference type="Proteomes" id="UP000218796"/>
    </source>
</evidence>
<dbReference type="OrthoDB" id="6637292at2"/>
<keyword evidence="2" id="KW-1185">Reference proteome</keyword>
<comment type="caution">
    <text evidence="1">The sequence shown here is derived from an EMBL/GenBank/DDBJ whole genome shotgun (WGS) entry which is preliminary data.</text>
</comment>
<dbReference type="EMBL" id="NQMS01000008">
    <property type="protein sequence ID" value="PAV95299.1"/>
    <property type="molecule type" value="Genomic_DNA"/>
</dbReference>